<keyword evidence="2" id="KW-1185">Reference proteome</keyword>
<dbReference type="Proteomes" id="UP000624703">
    <property type="component" value="Unassembled WGS sequence"/>
</dbReference>
<gene>
    <name evidence="1" type="ORF">JIN82_06845</name>
</gene>
<dbReference type="RefSeq" id="WP_200310893.1">
    <property type="nucleotide sequence ID" value="NZ_JAENIM010000034.1"/>
</dbReference>
<dbReference type="EMBL" id="JAENIM010000034">
    <property type="protein sequence ID" value="MBK1790871.1"/>
    <property type="molecule type" value="Genomic_DNA"/>
</dbReference>
<protein>
    <submittedName>
        <fullName evidence="1">Uncharacterized protein</fullName>
    </submittedName>
</protein>
<dbReference type="AlphaFoldDB" id="A0A8J7SJ42"/>
<accession>A0A8J7SJ42</accession>
<reference evidence="1" key="1">
    <citation type="submission" date="2021-01" db="EMBL/GenBank/DDBJ databases">
        <title>Modified the classification status of verrucomicrobia.</title>
        <authorList>
            <person name="Feng X."/>
        </authorList>
    </citation>
    <scope>NUCLEOTIDE SEQUENCE</scope>
    <source>
        <strain evidence="1">_KCTC 22039</strain>
    </source>
</reference>
<comment type="caution">
    <text evidence="1">The sequence shown here is derived from an EMBL/GenBank/DDBJ whole genome shotgun (WGS) entry which is preliminary data.</text>
</comment>
<name>A0A8J7SJ42_9BACT</name>
<proteinExistence type="predicted"/>
<sequence length="52" mass="5604">MKFSPDWQCAAGARLACEMVMVLRQLSRVGGKKMTASAGGCRHGEMDFQLAA</sequence>
<organism evidence="1 2">
    <name type="scientific">Persicirhabdus sediminis</name>
    <dbReference type="NCBI Taxonomy" id="454144"/>
    <lineage>
        <taxon>Bacteria</taxon>
        <taxon>Pseudomonadati</taxon>
        <taxon>Verrucomicrobiota</taxon>
        <taxon>Verrucomicrobiia</taxon>
        <taxon>Verrucomicrobiales</taxon>
        <taxon>Verrucomicrobiaceae</taxon>
        <taxon>Persicirhabdus</taxon>
    </lineage>
</organism>
<evidence type="ECO:0000313" key="2">
    <source>
        <dbReference type="Proteomes" id="UP000624703"/>
    </source>
</evidence>
<evidence type="ECO:0000313" key="1">
    <source>
        <dbReference type="EMBL" id="MBK1790871.1"/>
    </source>
</evidence>